<accession>M3D0F7</accession>
<dbReference type="EMBL" id="KB456268">
    <property type="protein sequence ID" value="EMF09958.1"/>
    <property type="molecule type" value="Genomic_DNA"/>
</dbReference>
<gene>
    <name evidence="3" type="ORF">SEPMUDRAFT_90906</name>
</gene>
<feature type="region of interest" description="Disordered" evidence="1">
    <location>
        <begin position="1"/>
        <end position="72"/>
    </location>
</feature>
<evidence type="ECO:0000256" key="2">
    <source>
        <dbReference type="SAM" id="Phobius"/>
    </source>
</evidence>
<name>M3D0F7_SPHMS</name>
<dbReference type="eggNOG" id="ENOG502SG6B">
    <property type="taxonomic scope" value="Eukaryota"/>
</dbReference>
<reference evidence="3 4" key="1">
    <citation type="journal article" date="2012" name="PLoS Pathog.">
        <title>Diverse lifestyles and strategies of plant pathogenesis encoded in the genomes of eighteen Dothideomycetes fungi.</title>
        <authorList>
            <person name="Ohm R.A."/>
            <person name="Feau N."/>
            <person name="Henrissat B."/>
            <person name="Schoch C.L."/>
            <person name="Horwitz B.A."/>
            <person name="Barry K.W."/>
            <person name="Condon B.J."/>
            <person name="Copeland A.C."/>
            <person name="Dhillon B."/>
            <person name="Glaser F."/>
            <person name="Hesse C.N."/>
            <person name="Kosti I."/>
            <person name="LaButti K."/>
            <person name="Lindquist E.A."/>
            <person name="Lucas S."/>
            <person name="Salamov A.A."/>
            <person name="Bradshaw R.E."/>
            <person name="Ciuffetti L."/>
            <person name="Hamelin R.C."/>
            <person name="Kema G.H.J."/>
            <person name="Lawrence C."/>
            <person name="Scott J.A."/>
            <person name="Spatafora J.W."/>
            <person name="Turgeon B.G."/>
            <person name="de Wit P.J.G.M."/>
            <person name="Zhong S."/>
            <person name="Goodwin S.B."/>
            <person name="Grigoriev I.V."/>
        </authorList>
    </citation>
    <scope>NUCLEOTIDE SEQUENCE [LARGE SCALE GENOMIC DNA]</scope>
    <source>
        <strain evidence="3 4">SO2202</strain>
    </source>
</reference>
<protein>
    <submittedName>
        <fullName evidence="3">Uncharacterized protein</fullName>
    </submittedName>
</protein>
<dbReference type="AlphaFoldDB" id="M3D0F7"/>
<keyword evidence="4" id="KW-1185">Reference proteome</keyword>
<keyword evidence="2" id="KW-0812">Transmembrane</keyword>
<evidence type="ECO:0000313" key="4">
    <source>
        <dbReference type="Proteomes" id="UP000016931"/>
    </source>
</evidence>
<dbReference type="OMA" id="KRGCAFF"/>
<evidence type="ECO:0000256" key="1">
    <source>
        <dbReference type="SAM" id="MobiDB-lite"/>
    </source>
</evidence>
<proteinExistence type="predicted"/>
<evidence type="ECO:0000313" key="3">
    <source>
        <dbReference type="EMBL" id="EMF09958.1"/>
    </source>
</evidence>
<dbReference type="GeneID" id="27907678"/>
<keyword evidence="2" id="KW-1133">Transmembrane helix</keyword>
<dbReference type="OrthoDB" id="5387214at2759"/>
<dbReference type="Proteomes" id="UP000016931">
    <property type="component" value="Unassembled WGS sequence"/>
</dbReference>
<keyword evidence="2" id="KW-0472">Membrane</keyword>
<organism evidence="3 4">
    <name type="scientific">Sphaerulina musiva (strain SO2202)</name>
    <name type="common">Poplar stem canker fungus</name>
    <name type="synonym">Septoria musiva</name>
    <dbReference type="NCBI Taxonomy" id="692275"/>
    <lineage>
        <taxon>Eukaryota</taxon>
        <taxon>Fungi</taxon>
        <taxon>Dikarya</taxon>
        <taxon>Ascomycota</taxon>
        <taxon>Pezizomycotina</taxon>
        <taxon>Dothideomycetes</taxon>
        <taxon>Dothideomycetidae</taxon>
        <taxon>Mycosphaerellales</taxon>
        <taxon>Mycosphaerellaceae</taxon>
        <taxon>Sphaerulina</taxon>
    </lineage>
</organism>
<dbReference type="HOGENOM" id="CLU_111638_0_0_1"/>
<feature type="transmembrane region" description="Helical" evidence="2">
    <location>
        <begin position="162"/>
        <end position="187"/>
    </location>
</feature>
<sequence length="203" mass="22070">MASTTFGATIVPATEQELEPQRSPSLLPPAMAHSPAITPQPSRESLTHDYGSGAPVQSPFYTHPPASHEAIPAATKKSRLDVYEKDLESGNDAPLTPLSDDENPFSKRLAVDHNKECTMWPSKQTLKQKYQAEKQKRRQNKGIKVLNPIREKWTAMSSRSKLIAKIMLALFIVGVAVALGVGISAAVKGTYYVGSGSNRSIDT</sequence>
<dbReference type="RefSeq" id="XP_016758079.1">
    <property type="nucleotide sequence ID" value="XM_016910541.1"/>
</dbReference>